<gene>
    <name evidence="1" type="ORF">N1F79_20485</name>
</gene>
<accession>A0ABU7XYP0</accession>
<proteinExistence type="predicted"/>
<organism evidence="1 2">
    <name type="scientific">Flavivirga spongiicola</name>
    <dbReference type="NCBI Taxonomy" id="421621"/>
    <lineage>
        <taxon>Bacteria</taxon>
        <taxon>Pseudomonadati</taxon>
        <taxon>Bacteroidota</taxon>
        <taxon>Flavobacteriia</taxon>
        <taxon>Flavobacteriales</taxon>
        <taxon>Flavobacteriaceae</taxon>
        <taxon>Flavivirga</taxon>
    </lineage>
</organism>
<protein>
    <submittedName>
        <fullName evidence="1">Uncharacterized protein</fullName>
    </submittedName>
</protein>
<keyword evidence="2" id="KW-1185">Reference proteome</keyword>
<comment type="caution">
    <text evidence="1">The sequence shown here is derived from an EMBL/GenBank/DDBJ whole genome shotgun (WGS) entry which is preliminary data.</text>
</comment>
<evidence type="ECO:0000313" key="1">
    <source>
        <dbReference type="EMBL" id="MEF3835514.1"/>
    </source>
</evidence>
<dbReference type="Proteomes" id="UP001337305">
    <property type="component" value="Unassembled WGS sequence"/>
</dbReference>
<evidence type="ECO:0000313" key="2">
    <source>
        <dbReference type="Proteomes" id="UP001337305"/>
    </source>
</evidence>
<dbReference type="EMBL" id="JAODOP010000004">
    <property type="protein sequence ID" value="MEF3835514.1"/>
    <property type="molecule type" value="Genomic_DNA"/>
</dbReference>
<dbReference type="RefSeq" id="WP_303307799.1">
    <property type="nucleotide sequence ID" value="NZ_JAODOP010000004.1"/>
</dbReference>
<name>A0ABU7XYP0_9FLAO</name>
<sequence length="376" mass="42038">MSNYKGPGNIKELNDTLQKLWQSELSRLFEEGIKRAKNEVSPPSNDAWMFNPILEGDANTVKKKIDWNAFPKNLTTMYASKIKAWREGDKSRGNQDEYCEWEVVRDQVDNKIIRVTFTTETPDYFEFLFNNDPKLLLDIYHKHVSTKVKIGDLTSGNGKYKRINIWNTPEIINKRGVLLHMIGPNSFSAAVDLSAEATWPSVDLNGNIISDEQQLIDCRNYGDAGRHSDPHIGAEINALIRQGNIISLAAPSGLYIDNIDLTGFDVPDGLEASDLMTIVRGDQNNMLRVVFQVPKDSGFKLGDVKIDGTHIQFGGQIAEKITIRVMGIAKNTPNIAPSIDCSGTIQNPISPISFVPLALDSTRRKNVEYLLNSTEI</sequence>
<reference evidence="1 2" key="1">
    <citation type="submission" date="2022-09" db="EMBL/GenBank/DDBJ databases">
        <title>Genome sequencing of Flavivirga sp. MEBiC05379.</title>
        <authorList>
            <person name="Oh H.-M."/>
            <person name="Kwon K.K."/>
            <person name="Park M.J."/>
            <person name="Yang S.-H."/>
        </authorList>
    </citation>
    <scope>NUCLEOTIDE SEQUENCE [LARGE SCALE GENOMIC DNA]</scope>
    <source>
        <strain evidence="1 2">MEBiC05379</strain>
    </source>
</reference>